<dbReference type="AlphaFoldDB" id="A0A9P5P9C8"/>
<accession>A0A9P5P9C8</accession>
<keyword evidence="2" id="KW-1185">Reference proteome</keyword>
<name>A0A9P5P9C8_9AGAR</name>
<sequence length="491" mass="55608">MSEESRAIKRFGAAVVKGVDVILYRLRLTQIECILREGSHTTTNLNLKARKRLYIDLFELSRSVYSVSIRTRALRLIMRKIGQMDLKDITVAIVHQWSSKRQDDLREMLKEMLFCIRMYREPRLMPNVLDALRDDGLAKLISCHLVGLNAYGHGIPEFAGSLDILSTAEFRAPFLKLLRLIVSLSTSPTISRALLGLGILEFIIETSFQEAGPRYENPGESLLQAILGKLDPIQDIHSIPWIQEVINHRVMKLSVRPTLEFKSKKEAEIQRLSAIENILQNKDSGAVTDPNFKTQELYSDLLEWSCPGHSVLTRARAFRLIMHKIGRSDSEDLATAIVCLPSSDCQNLLWDMFFCIRIYKGTRLMSDVLRNASAPFGSLTAYYLAGLDAYSHEACGFPQQEVDVPVARAVFRTPFLMSLRSMVMLSTSPIFSRVLLGLEILEFILETSFQEVGSQYEGLGLSLLQVILEKLDPVQDIYYISQIQPSIDCRV</sequence>
<organism evidence="1 2">
    <name type="scientific">Rhodocollybia butyracea</name>
    <dbReference type="NCBI Taxonomy" id="206335"/>
    <lineage>
        <taxon>Eukaryota</taxon>
        <taxon>Fungi</taxon>
        <taxon>Dikarya</taxon>
        <taxon>Basidiomycota</taxon>
        <taxon>Agaricomycotina</taxon>
        <taxon>Agaricomycetes</taxon>
        <taxon>Agaricomycetidae</taxon>
        <taxon>Agaricales</taxon>
        <taxon>Marasmiineae</taxon>
        <taxon>Omphalotaceae</taxon>
        <taxon>Rhodocollybia</taxon>
    </lineage>
</organism>
<protein>
    <submittedName>
        <fullName evidence="1">Uncharacterized protein</fullName>
    </submittedName>
</protein>
<evidence type="ECO:0000313" key="1">
    <source>
        <dbReference type="EMBL" id="KAF9060696.1"/>
    </source>
</evidence>
<reference evidence="1" key="1">
    <citation type="submission" date="2020-11" db="EMBL/GenBank/DDBJ databases">
        <authorList>
            <consortium name="DOE Joint Genome Institute"/>
            <person name="Ahrendt S."/>
            <person name="Riley R."/>
            <person name="Andreopoulos W."/>
            <person name="Labutti K."/>
            <person name="Pangilinan J."/>
            <person name="Ruiz-Duenas F.J."/>
            <person name="Barrasa J.M."/>
            <person name="Sanchez-Garcia M."/>
            <person name="Camarero S."/>
            <person name="Miyauchi S."/>
            <person name="Serrano A."/>
            <person name="Linde D."/>
            <person name="Babiker R."/>
            <person name="Drula E."/>
            <person name="Ayuso-Fernandez I."/>
            <person name="Pacheco R."/>
            <person name="Padilla G."/>
            <person name="Ferreira P."/>
            <person name="Barriuso J."/>
            <person name="Kellner H."/>
            <person name="Castanera R."/>
            <person name="Alfaro M."/>
            <person name="Ramirez L."/>
            <person name="Pisabarro A.G."/>
            <person name="Kuo A."/>
            <person name="Tritt A."/>
            <person name="Lipzen A."/>
            <person name="He G."/>
            <person name="Yan M."/>
            <person name="Ng V."/>
            <person name="Cullen D."/>
            <person name="Martin F."/>
            <person name="Rosso M.-N."/>
            <person name="Henrissat B."/>
            <person name="Hibbett D."/>
            <person name="Martinez A.T."/>
            <person name="Grigoriev I.V."/>
        </authorList>
    </citation>
    <scope>NUCLEOTIDE SEQUENCE</scope>
    <source>
        <strain evidence="1">AH 40177</strain>
    </source>
</reference>
<gene>
    <name evidence="1" type="ORF">BDP27DRAFT_1370293</name>
</gene>
<comment type="caution">
    <text evidence="1">The sequence shown here is derived from an EMBL/GenBank/DDBJ whole genome shotgun (WGS) entry which is preliminary data.</text>
</comment>
<dbReference type="Proteomes" id="UP000772434">
    <property type="component" value="Unassembled WGS sequence"/>
</dbReference>
<dbReference type="EMBL" id="JADNRY010000231">
    <property type="protein sequence ID" value="KAF9060696.1"/>
    <property type="molecule type" value="Genomic_DNA"/>
</dbReference>
<dbReference type="OrthoDB" id="3062192at2759"/>
<evidence type="ECO:0000313" key="2">
    <source>
        <dbReference type="Proteomes" id="UP000772434"/>
    </source>
</evidence>
<proteinExistence type="predicted"/>